<accession>L1MIY8</accession>
<evidence type="ECO:0000313" key="2">
    <source>
        <dbReference type="Proteomes" id="UP000010445"/>
    </source>
</evidence>
<proteinExistence type="predicted"/>
<dbReference type="EMBL" id="AMEM01000016">
    <property type="protein sequence ID" value="EKX90904.1"/>
    <property type="molecule type" value="Genomic_DNA"/>
</dbReference>
<organism evidence="1 2">
    <name type="scientific">Corynebacterium durum F0235</name>
    <dbReference type="NCBI Taxonomy" id="1035195"/>
    <lineage>
        <taxon>Bacteria</taxon>
        <taxon>Bacillati</taxon>
        <taxon>Actinomycetota</taxon>
        <taxon>Actinomycetes</taxon>
        <taxon>Mycobacteriales</taxon>
        <taxon>Corynebacteriaceae</taxon>
        <taxon>Corynebacterium</taxon>
    </lineage>
</organism>
<dbReference type="HOGENOM" id="CLU_3214985_0_0_11"/>
<dbReference type="Proteomes" id="UP000010445">
    <property type="component" value="Unassembled WGS sequence"/>
</dbReference>
<dbReference type="AlphaFoldDB" id="L1MIY8"/>
<reference evidence="1 2" key="1">
    <citation type="submission" date="2012-05" db="EMBL/GenBank/DDBJ databases">
        <authorList>
            <person name="Weinstock G."/>
            <person name="Sodergren E."/>
            <person name="Lobos E.A."/>
            <person name="Fulton L."/>
            <person name="Fulton R."/>
            <person name="Courtney L."/>
            <person name="Fronick C."/>
            <person name="O'Laughlin M."/>
            <person name="Godfrey J."/>
            <person name="Wilson R.M."/>
            <person name="Miner T."/>
            <person name="Farmer C."/>
            <person name="Delehaunty K."/>
            <person name="Cordes M."/>
            <person name="Minx P."/>
            <person name="Tomlinson C."/>
            <person name="Chen J."/>
            <person name="Wollam A."/>
            <person name="Pepin K.H."/>
            <person name="Bhonagiri V."/>
            <person name="Zhang X."/>
            <person name="Suruliraj S."/>
            <person name="Warren W."/>
            <person name="Mitreva M."/>
            <person name="Mardis E.R."/>
            <person name="Wilson R.K."/>
        </authorList>
    </citation>
    <scope>NUCLEOTIDE SEQUENCE [LARGE SCALE GENOMIC DNA]</scope>
    <source>
        <strain evidence="1 2">F0235</strain>
    </source>
</reference>
<keyword evidence="2" id="KW-1185">Reference proteome</keyword>
<name>L1MIY8_9CORY</name>
<dbReference type="STRING" id="1035195.HMPREF9997_00968"/>
<sequence>MWLLGLLLGVGFGLAAWLRSVKVPDEQGFRGGLIDHNCARGAGC</sequence>
<gene>
    <name evidence="1" type="ORF">HMPREF9997_00968</name>
</gene>
<comment type="caution">
    <text evidence="1">The sequence shown here is derived from an EMBL/GenBank/DDBJ whole genome shotgun (WGS) entry which is preliminary data.</text>
</comment>
<protein>
    <submittedName>
        <fullName evidence="1">Uncharacterized protein</fullName>
    </submittedName>
</protein>
<evidence type="ECO:0000313" key="1">
    <source>
        <dbReference type="EMBL" id="EKX90904.1"/>
    </source>
</evidence>